<dbReference type="RefSeq" id="WP_153406375.1">
    <property type="nucleotide sequence ID" value="NZ_ML762445.1"/>
</dbReference>
<evidence type="ECO:0000313" key="1">
    <source>
        <dbReference type="EMBL" id="KAB8127096.1"/>
    </source>
</evidence>
<accession>A0A7C8GR21</accession>
<dbReference type="EMBL" id="WEID01000096">
    <property type="protein sequence ID" value="KAB8127096.1"/>
    <property type="molecule type" value="Genomic_DNA"/>
</dbReference>
<proteinExistence type="predicted"/>
<evidence type="ECO:0000313" key="2">
    <source>
        <dbReference type="Proteomes" id="UP000480246"/>
    </source>
</evidence>
<gene>
    <name evidence="1" type="ORF">F9U64_18555</name>
</gene>
<dbReference type="OrthoDB" id="2987857at2"/>
<keyword evidence="2" id="KW-1185">Reference proteome</keyword>
<sequence>MTEEEFNNLLINRTTEHIEQNIDKYIQMVAVWISKILLADTKNDITFEFDPQWDRSGTIYKTEKQFNIDDYSTLDSFITNEYNGSSRPSYLSGMGTFHDYYLSELDELTDEWVLLQLTEIIALLLQENNRLILEFARLNDLDNNNKSTNQLATEISQLVYSDGFIGDFLVVDAPIELKESIGNMAIKFLFKFGKHEAKVELRQEENDRQKRMKEEKNKKVKVEKCWNKICLLHKVKYQKYMPEKVEKNYFNKYVYPILKAEFRDNKNAADIQLIGKFLSFKFSNSVAVILSTYKC</sequence>
<organism evidence="1 2">
    <name type="scientific">Gracilibacillus oryzae</name>
    <dbReference type="NCBI Taxonomy" id="1672701"/>
    <lineage>
        <taxon>Bacteria</taxon>
        <taxon>Bacillati</taxon>
        <taxon>Bacillota</taxon>
        <taxon>Bacilli</taxon>
        <taxon>Bacillales</taxon>
        <taxon>Bacillaceae</taxon>
        <taxon>Gracilibacillus</taxon>
    </lineage>
</organism>
<dbReference type="AlphaFoldDB" id="A0A7C8GR21"/>
<reference evidence="1 2" key="1">
    <citation type="submission" date="2019-10" db="EMBL/GenBank/DDBJ databases">
        <title>Gracilibacillus sp. nov. isolated from rice seeds.</title>
        <authorList>
            <person name="He S."/>
        </authorList>
    </citation>
    <scope>NUCLEOTIDE SEQUENCE [LARGE SCALE GENOMIC DNA]</scope>
    <source>
        <strain evidence="1 2">TD8</strain>
    </source>
</reference>
<comment type="caution">
    <text evidence="1">The sequence shown here is derived from an EMBL/GenBank/DDBJ whole genome shotgun (WGS) entry which is preliminary data.</text>
</comment>
<dbReference type="Proteomes" id="UP000480246">
    <property type="component" value="Unassembled WGS sequence"/>
</dbReference>
<name>A0A7C8GR21_9BACI</name>
<protein>
    <submittedName>
        <fullName evidence="1">Uncharacterized protein</fullName>
    </submittedName>
</protein>